<organism evidence="2 3">
    <name type="scientific">Urochloa decumbens</name>
    <dbReference type="NCBI Taxonomy" id="240449"/>
    <lineage>
        <taxon>Eukaryota</taxon>
        <taxon>Viridiplantae</taxon>
        <taxon>Streptophyta</taxon>
        <taxon>Embryophyta</taxon>
        <taxon>Tracheophyta</taxon>
        <taxon>Spermatophyta</taxon>
        <taxon>Magnoliopsida</taxon>
        <taxon>Liliopsida</taxon>
        <taxon>Poales</taxon>
        <taxon>Poaceae</taxon>
        <taxon>PACMAD clade</taxon>
        <taxon>Panicoideae</taxon>
        <taxon>Panicodae</taxon>
        <taxon>Paniceae</taxon>
        <taxon>Melinidinae</taxon>
        <taxon>Urochloa</taxon>
    </lineage>
</organism>
<feature type="domain" description="KIB1-4 beta-propeller" evidence="1">
    <location>
        <begin position="89"/>
        <end position="368"/>
    </location>
</feature>
<evidence type="ECO:0000259" key="1">
    <source>
        <dbReference type="Pfam" id="PF03478"/>
    </source>
</evidence>
<dbReference type="Gene3D" id="1.20.1280.50">
    <property type="match status" value="1"/>
</dbReference>
<reference evidence="3" key="1">
    <citation type="submission" date="2024-06" db="EMBL/GenBank/DDBJ databases">
        <authorList>
            <person name="Ryan C."/>
        </authorList>
    </citation>
    <scope>NUCLEOTIDE SEQUENCE [LARGE SCALE GENOMIC DNA]</scope>
</reference>
<dbReference type="PANTHER" id="PTHR33110:SF111">
    <property type="entry name" value="DUF295 DOMAIN-CONTAINING PROTEIN"/>
    <property type="match status" value="1"/>
</dbReference>
<accession>A0ABC9AMD3</accession>
<dbReference type="Pfam" id="PF03478">
    <property type="entry name" value="Beta-prop_KIB1-4"/>
    <property type="match status" value="1"/>
</dbReference>
<gene>
    <name evidence="2" type="ORF">URODEC1_LOCUS55488</name>
</gene>
<dbReference type="AlphaFoldDB" id="A0ABC9AMD3"/>
<name>A0ABC9AMD3_9POAL</name>
<dbReference type="CDD" id="cd09917">
    <property type="entry name" value="F-box_SF"/>
    <property type="match status" value="1"/>
</dbReference>
<dbReference type="InterPro" id="IPR005174">
    <property type="entry name" value="KIB1-4_b-propeller"/>
</dbReference>
<dbReference type="PANTHER" id="PTHR33110">
    <property type="entry name" value="F-BOX/KELCH-REPEAT PROTEIN-RELATED"/>
    <property type="match status" value="1"/>
</dbReference>
<dbReference type="SUPFAM" id="SSF81383">
    <property type="entry name" value="F-box domain"/>
    <property type="match status" value="1"/>
</dbReference>
<sequence>MQELDPPAAVVDSRLAAPMEAAPPVSWSDIPVELAGLVLGCLPAHVDRVRFAAVCPQWRAAARQGKVPPPMPMLLVPDGIVYSLPGSEPLRFPDCAGYADACGTGNWLVFLGEDGCFLRDPFSNATVTLPALSRVRLQLVDDDEMVDEAGRVWMEMDEGEKLDASKIIFCSPHLIAAIFRLQGDLTGIAVCQPGATSWWSVRVSQWAYLFRDIVFHQGKLYALDSMDTLFAVDICVNNSTGDPCVSQIQEVIIGFLHYQYMLLPRLLIVKVPYLVESRGALLVVCRRIDLRLKPRLDRIEAVAAERNRFEVFEANFEQSSWAQVTTLGDDQVLFLRQRCCRSVSVSHKEVPRDCIFFLDNDVDVDDPHWHGWATSSSCSVYSMMDGKVSTTLPTVSWKHGTVFATWLFPQG</sequence>
<evidence type="ECO:0000313" key="2">
    <source>
        <dbReference type="EMBL" id="CAL4980069.1"/>
    </source>
</evidence>
<evidence type="ECO:0000313" key="3">
    <source>
        <dbReference type="Proteomes" id="UP001497457"/>
    </source>
</evidence>
<dbReference type="InterPro" id="IPR036047">
    <property type="entry name" value="F-box-like_dom_sf"/>
</dbReference>
<reference evidence="2 3" key="2">
    <citation type="submission" date="2024-10" db="EMBL/GenBank/DDBJ databases">
        <authorList>
            <person name="Ryan C."/>
        </authorList>
    </citation>
    <scope>NUCLEOTIDE SEQUENCE [LARGE SCALE GENOMIC DNA]</scope>
</reference>
<protein>
    <recommendedName>
        <fullName evidence="1">KIB1-4 beta-propeller domain-containing protein</fullName>
    </recommendedName>
</protein>
<proteinExistence type="predicted"/>
<keyword evidence="3" id="KW-1185">Reference proteome</keyword>
<dbReference type="EMBL" id="OZ075131">
    <property type="protein sequence ID" value="CAL4980069.1"/>
    <property type="molecule type" value="Genomic_DNA"/>
</dbReference>
<dbReference type="Proteomes" id="UP001497457">
    <property type="component" value="Chromosome 21rd"/>
</dbReference>